<dbReference type="GO" id="GO:0031510">
    <property type="term" value="C:SUMO activating enzyme complex"/>
    <property type="evidence" value="ECO:0007669"/>
    <property type="project" value="TreeGrafter"/>
</dbReference>
<comment type="caution">
    <text evidence="13">The sequence shown here is derived from an EMBL/GenBank/DDBJ whole genome shotgun (WGS) entry which is preliminary data.</text>
</comment>
<evidence type="ECO:0000259" key="12">
    <source>
        <dbReference type="Pfam" id="PF10585"/>
    </source>
</evidence>
<feature type="compositionally biased region" description="Basic and acidic residues" evidence="10">
    <location>
        <begin position="637"/>
        <end position="650"/>
    </location>
</feature>
<dbReference type="PROSITE" id="PS00865">
    <property type="entry name" value="UBIQUITIN_ACTIVAT_2"/>
    <property type="match status" value="1"/>
</dbReference>
<comment type="pathway">
    <text evidence="1">Protein modification; protein sumoylation.</text>
</comment>
<dbReference type="Gene3D" id="3.10.290.20">
    <property type="entry name" value="Ubiquitin-like 2 activating enzyme e1b. Chain: B, domain 3"/>
    <property type="match status" value="1"/>
</dbReference>
<dbReference type="GO" id="GO:0005737">
    <property type="term" value="C:cytoplasm"/>
    <property type="evidence" value="ECO:0007669"/>
    <property type="project" value="TreeGrafter"/>
</dbReference>
<evidence type="ECO:0000256" key="4">
    <source>
        <dbReference type="ARBA" id="ARBA00022741"/>
    </source>
</evidence>
<evidence type="ECO:0000256" key="10">
    <source>
        <dbReference type="SAM" id="MobiDB-lite"/>
    </source>
</evidence>
<feature type="active site" description="Glycyl thioester intermediate" evidence="9">
    <location>
        <position position="181"/>
    </location>
</feature>
<evidence type="ECO:0000256" key="9">
    <source>
        <dbReference type="PROSITE-ProRule" id="PRU10132"/>
    </source>
</evidence>
<dbReference type="InterPro" id="IPR042449">
    <property type="entry name" value="Ub-E1_IAD_1"/>
</dbReference>
<evidence type="ECO:0000259" key="11">
    <source>
        <dbReference type="Pfam" id="PF00899"/>
    </source>
</evidence>
<dbReference type="Gene3D" id="1.10.10.520">
    <property type="entry name" value="Ubiquitin activating enzymes (Uba3). Chain: B, domain 2"/>
    <property type="match status" value="1"/>
</dbReference>
<evidence type="ECO:0000256" key="3">
    <source>
        <dbReference type="ARBA" id="ARBA00022723"/>
    </source>
</evidence>
<evidence type="ECO:0000313" key="14">
    <source>
        <dbReference type="Proteomes" id="UP000886653"/>
    </source>
</evidence>
<sequence>MSSTAHRQTHLETIFGSEILKTIKSANILVVGAGGIGCELLKNLVCTGFGHITIIDLDTIDTSNLNRQFLFQTRHVKRPKAIVARETASAFNPAVSITALQANILEPTYSADFFSSFDLVLNALDNLTARRHVNKICVAARVPLVESGTAGYTGQVQPIINRSVECYDCQPKPVAKSFPVCTIRSTPSTPIHCIVWAKSFLFGWLFGPEEDSDGAELDEALKNGESMEELKNLRVENTEMKEIRKGLDKSEAVERVFEKIFAKDIHRLLAMKTMWTHRTPPTPLSFQTLKTALEKRAPEASPAPTAGLLKDQQTLDLNGSFALFCSSLTALGSRIESDPSKEPLTWDKDDSEALDFVTAAANLRASVFGIPLKTRFEVKEMAGNIIPAIATTNSAVSALIVFQAIQILTQTPLIKSTRPWYAKSSERIILPADLDPPNPSCAVCGVVYASATVCKSTTLGEFLEQAVGDRFGDLEGIMVQEGDRLILDPDFRDNEEKSLVELELVGQGKLVSVTDEDEVFVPVIFILKWLAIISFLTSGSGNKHWRMLIRVFIFLCSAEERQEEDGIKKKKILAIDGLPDSIPKRPAKPEEPKEDDEEDDGEIEMIAKPGLLKRPEAEVEKGVSEEEEARVRKKRKLEQEGEKDGVVVIY</sequence>
<keyword evidence="14" id="KW-1185">Reference proteome</keyword>
<keyword evidence="4" id="KW-0547">Nucleotide-binding</keyword>
<dbReference type="OrthoDB" id="10255449at2759"/>
<dbReference type="AlphaFoldDB" id="A0A9P6N8L6"/>
<evidence type="ECO:0000256" key="6">
    <source>
        <dbReference type="ARBA" id="ARBA00022833"/>
    </source>
</evidence>
<dbReference type="PANTHER" id="PTHR10953:SF5">
    <property type="entry name" value="SUMO-ACTIVATING ENZYME SUBUNIT 2"/>
    <property type="match status" value="1"/>
</dbReference>
<dbReference type="InterPro" id="IPR000594">
    <property type="entry name" value="ThiF_NAD_FAD-bd"/>
</dbReference>
<organism evidence="13 14">
    <name type="scientific">Cronartium quercuum f. sp. fusiforme G11</name>
    <dbReference type="NCBI Taxonomy" id="708437"/>
    <lineage>
        <taxon>Eukaryota</taxon>
        <taxon>Fungi</taxon>
        <taxon>Dikarya</taxon>
        <taxon>Basidiomycota</taxon>
        <taxon>Pucciniomycotina</taxon>
        <taxon>Pucciniomycetes</taxon>
        <taxon>Pucciniales</taxon>
        <taxon>Coleosporiaceae</taxon>
        <taxon>Cronartium</taxon>
    </lineage>
</organism>
<protein>
    <recommendedName>
        <fullName evidence="8">Ubiquitin-activating enzyme E1-like</fullName>
    </recommendedName>
</protein>
<dbReference type="GO" id="GO:0016925">
    <property type="term" value="P:protein sumoylation"/>
    <property type="evidence" value="ECO:0007669"/>
    <property type="project" value="TreeGrafter"/>
</dbReference>
<feature type="compositionally biased region" description="Acidic residues" evidence="10">
    <location>
        <begin position="592"/>
        <end position="603"/>
    </location>
</feature>
<evidence type="ECO:0000256" key="2">
    <source>
        <dbReference type="ARBA" id="ARBA00005673"/>
    </source>
</evidence>
<dbReference type="Gene3D" id="3.50.50.80">
    <property type="entry name" value="Ubiquitin-activating enzyme E1, inactive adenylation domain, subdomain 1"/>
    <property type="match status" value="1"/>
</dbReference>
<keyword evidence="3" id="KW-0479">Metal-binding</keyword>
<keyword evidence="7" id="KW-0067">ATP-binding</keyword>
<dbReference type="PANTHER" id="PTHR10953">
    <property type="entry name" value="UBIQUITIN-ACTIVATING ENZYME E1"/>
    <property type="match status" value="1"/>
</dbReference>
<gene>
    <name evidence="13" type="ORF">CROQUDRAFT_51885</name>
</gene>
<evidence type="ECO:0000256" key="8">
    <source>
        <dbReference type="ARBA" id="ARBA00073512"/>
    </source>
</evidence>
<dbReference type="EMBL" id="MU167391">
    <property type="protein sequence ID" value="KAG0141328.1"/>
    <property type="molecule type" value="Genomic_DNA"/>
</dbReference>
<dbReference type="InterPro" id="IPR023318">
    <property type="entry name" value="Ub_act_enz_dom_a_sf"/>
</dbReference>
<dbReference type="Pfam" id="PF10585">
    <property type="entry name" value="UBA_E1_SCCH"/>
    <property type="match status" value="1"/>
</dbReference>
<keyword evidence="5" id="KW-0833">Ubl conjugation pathway</keyword>
<proteinExistence type="inferred from homology"/>
<dbReference type="FunFam" id="3.50.50.80:FF:000004">
    <property type="entry name" value="Ubiquitin-activating enzyme E1-like"/>
    <property type="match status" value="1"/>
</dbReference>
<dbReference type="InterPro" id="IPR035985">
    <property type="entry name" value="Ubiquitin-activating_enz"/>
</dbReference>
<feature type="domain" description="Ubiquitin-activating enzyme SCCH" evidence="12">
    <location>
        <begin position="326"/>
        <end position="379"/>
    </location>
</feature>
<evidence type="ECO:0000256" key="7">
    <source>
        <dbReference type="ARBA" id="ARBA00022840"/>
    </source>
</evidence>
<dbReference type="Pfam" id="PF00899">
    <property type="entry name" value="ThiF"/>
    <property type="match status" value="1"/>
</dbReference>
<feature type="region of interest" description="Disordered" evidence="10">
    <location>
        <begin position="578"/>
        <end position="650"/>
    </location>
</feature>
<accession>A0A9P6N8L6</accession>
<dbReference type="InterPro" id="IPR033127">
    <property type="entry name" value="UBQ-activ_enz_E1_Cys_AS"/>
</dbReference>
<feature type="compositionally biased region" description="Basic and acidic residues" evidence="10">
    <location>
        <begin position="613"/>
        <end position="624"/>
    </location>
</feature>
<evidence type="ECO:0000256" key="5">
    <source>
        <dbReference type="ARBA" id="ARBA00022786"/>
    </source>
</evidence>
<reference evidence="13" key="1">
    <citation type="submission" date="2013-11" db="EMBL/GenBank/DDBJ databases">
        <title>Genome sequence of the fusiform rust pathogen reveals effectors for host alternation and coevolution with pine.</title>
        <authorList>
            <consortium name="DOE Joint Genome Institute"/>
            <person name="Smith K."/>
            <person name="Pendleton A."/>
            <person name="Kubisiak T."/>
            <person name="Anderson C."/>
            <person name="Salamov A."/>
            <person name="Aerts A."/>
            <person name="Riley R."/>
            <person name="Clum A."/>
            <person name="Lindquist E."/>
            <person name="Ence D."/>
            <person name="Campbell M."/>
            <person name="Kronenberg Z."/>
            <person name="Feau N."/>
            <person name="Dhillon B."/>
            <person name="Hamelin R."/>
            <person name="Burleigh J."/>
            <person name="Smith J."/>
            <person name="Yandell M."/>
            <person name="Nelson C."/>
            <person name="Grigoriev I."/>
            <person name="Davis J."/>
        </authorList>
    </citation>
    <scope>NUCLEOTIDE SEQUENCE</scope>
    <source>
        <strain evidence="13">G11</strain>
    </source>
</reference>
<comment type="similarity">
    <text evidence="2">Belongs to the ubiquitin-activating E1 family.</text>
</comment>
<evidence type="ECO:0000313" key="13">
    <source>
        <dbReference type="EMBL" id="KAG0141328.1"/>
    </source>
</evidence>
<dbReference type="InterPro" id="IPR045886">
    <property type="entry name" value="ThiF/MoeB/HesA"/>
</dbReference>
<dbReference type="SUPFAM" id="SSF69572">
    <property type="entry name" value="Activating enzymes of the ubiquitin-like proteins"/>
    <property type="match status" value="1"/>
</dbReference>
<feature type="domain" description="THIF-type NAD/FAD binding fold" evidence="11">
    <location>
        <begin position="7"/>
        <end position="441"/>
    </location>
</feature>
<dbReference type="GO" id="GO:0046872">
    <property type="term" value="F:metal ion binding"/>
    <property type="evidence" value="ECO:0007669"/>
    <property type="project" value="UniProtKB-KW"/>
</dbReference>
<dbReference type="GO" id="GO:0005524">
    <property type="term" value="F:ATP binding"/>
    <property type="evidence" value="ECO:0007669"/>
    <property type="project" value="UniProtKB-KW"/>
</dbReference>
<dbReference type="Proteomes" id="UP000886653">
    <property type="component" value="Unassembled WGS sequence"/>
</dbReference>
<name>A0A9P6N8L6_9BASI</name>
<dbReference type="FunFam" id="1.10.10.520:FF:000011">
    <property type="entry name" value="Ubiquitin-activating enzyme E1-like"/>
    <property type="match status" value="1"/>
</dbReference>
<keyword evidence="6" id="KW-0862">Zinc</keyword>
<dbReference type="InterPro" id="IPR019572">
    <property type="entry name" value="UBA_E1_SCCH"/>
</dbReference>
<dbReference type="GO" id="GO:0019948">
    <property type="term" value="F:SUMO activating enzyme activity"/>
    <property type="evidence" value="ECO:0007669"/>
    <property type="project" value="TreeGrafter"/>
</dbReference>
<evidence type="ECO:0000256" key="1">
    <source>
        <dbReference type="ARBA" id="ARBA00004718"/>
    </source>
</evidence>